<sequence length="421" mass="47068">MTLGAGCCSRMPLFAALFYSRAATIHGGVPLPVGRRIPLSSVETQVSSEGRGEPPGCRCEAMHELHHFDWLQANLKIMGEGGKSCSRRGAKMPEGNVQWPRFIFSTRSCSYIYDPPNESKLALITEEKYCRLCREPVEVPIRHCAWWDHVTRMAAIRLTAIYPRRWEPAVLERDAQAVLPATVMTAQRPHPFCECSAGGSVPRDLCSCFVFEKEAIVRRAELRALLRFLCAETECGAESYAPALRESLLLNSHSSSGASVGERTFREFISRQITILLPPMAPEPTTRLQQRCWGRKNLEIMFDLLEVGNLQQLVGAPVKAVTKTEKATVMRQIVYELASVLAECDTAEVMMAGGVRCSKDTSSRAKNEATILTRLVVEMTLQRLSHELIHLHMMILMDQVWDIYAGLGYPSEEALEDSSFC</sequence>
<dbReference type="AlphaFoldDB" id="G0U227"/>
<dbReference type="CDD" id="cd23718">
    <property type="entry name" value="ZF_RNaseIII_KREPB9"/>
    <property type="match status" value="1"/>
</dbReference>
<protein>
    <submittedName>
        <fullName evidence="1">Uncharacterized protein</fullName>
    </submittedName>
</protein>
<dbReference type="EMBL" id="HE573025">
    <property type="protein sequence ID" value="CCC50330.1"/>
    <property type="molecule type" value="Genomic_DNA"/>
</dbReference>
<gene>
    <name evidence="1" type="ORF">TVY486_0901530</name>
</gene>
<dbReference type="VEuPathDB" id="TriTrypDB:TvY486_0901530"/>
<reference evidence="1" key="1">
    <citation type="journal article" date="2012" name="Proc. Natl. Acad. Sci. U.S.A.">
        <title>Antigenic diversity is generated by distinct evolutionary mechanisms in African trypanosome species.</title>
        <authorList>
            <person name="Jackson A.P."/>
            <person name="Berry A."/>
            <person name="Aslett M."/>
            <person name="Allison H.C."/>
            <person name="Burton P."/>
            <person name="Vavrova-Anderson J."/>
            <person name="Brown R."/>
            <person name="Browne H."/>
            <person name="Corton N."/>
            <person name="Hauser H."/>
            <person name="Gamble J."/>
            <person name="Gilderthorp R."/>
            <person name="Marcello L."/>
            <person name="McQuillan J."/>
            <person name="Otto T.D."/>
            <person name="Quail M.A."/>
            <person name="Sanders M.J."/>
            <person name="van Tonder A."/>
            <person name="Ginger M.L."/>
            <person name="Field M.C."/>
            <person name="Barry J.D."/>
            <person name="Hertz-Fowler C."/>
            <person name="Berriman M."/>
        </authorList>
    </citation>
    <scope>NUCLEOTIDE SEQUENCE</scope>
    <source>
        <strain evidence="1">Y486</strain>
    </source>
</reference>
<accession>G0U227</accession>
<proteinExistence type="predicted"/>
<dbReference type="OMA" id="RHCAWWD"/>
<name>G0U227_TRYVY</name>
<evidence type="ECO:0000313" key="1">
    <source>
        <dbReference type="EMBL" id="CCC50330.1"/>
    </source>
</evidence>
<organism evidence="1">
    <name type="scientific">Trypanosoma vivax (strain Y486)</name>
    <dbReference type="NCBI Taxonomy" id="1055687"/>
    <lineage>
        <taxon>Eukaryota</taxon>
        <taxon>Discoba</taxon>
        <taxon>Euglenozoa</taxon>
        <taxon>Kinetoplastea</taxon>
        <taxon>Metakinetoplastina</taxon>
        <taxon>Trypanosomatida</taxon>
        <taxon>Trypanosomatidae</taxon>
        <taxon>Trypanosoma</taxon>
        <taxon>Duttonella</taxon>
    </lineage>
</organism>